<dbReference type="SUPFAM" id="SSF81891">
    <property type="entry name" value="Poly A polymerase C-terminal region-like"/>
    <property type="match status" value="1"/>
</dbReference>
<dbReference type="RefSeq" id="WP_027306397.1">
    <property type="nucleotide sequence ID" value="NZ_CP020867.1"/>
</dbReference>
<dbReference type="Gene3D" id="3.30.460.10">
    <property type="entry name" value="Beta Polymerase, domain 2"/>
    <property type="match status" value="1"/>
</dbReference>
<dbReference type="InterPro" id="IPR050264">
    <property type="entry name" value="Bact_CCA-adding_enz_type3_sf"/>
</dbReference>
<dbReference type="GO" id="GO:0000049">
    <property type="term" value="F:tRNA binding"/>
    <property type="evidence" value="ECO:0007669"/>
    <property type="project" value="TreeGrafter"/>
</dbReference>
<gene>
    <name evidence="9" type="primary">cca</name>
    <name evidence="9" type="ORF">CCUN_0963</name>
</gene>
<keyword evidence="3" id="KW-0819">tRNA processing</keyword>
<dbReference type="InterPro" id="IPR043519">
    <property type="entry name" value="NT_sf"/>
</dbReference>
<keyword evidence="2 7" id="KW-0808">Transferase</keyword>
<name>A0A1W6BX02_9BACT</name>
<dbReference type="Gene3D" id="1.10.3090.10">
    <property type="entry name" value="cca-adding enzyme, domain 2"/>
    <property type="match status" value="1"/>
</dbReference>
<dbReference type="Proteomes" id="UP000192902">
    <property type="component" value="Chromosome"/>
</dbReference>
<dbReference type="PANTHER" id="PTHR46173:SF1">
    <property type="entry name" value="CCA TRNA NUCLEOTIDYLTRANSFERASE 1, MITOCHONDRIAL"/>
    <property type="match status" value="1"/>
</dbReference>
<evidence type="ECO:0000313" key="9">
    <source>
        <dbReference type="EMBL" id="ARJ56570.1"/>
    </source>
</evidence>
<dbReference type="eggNOG" id="COG0617">
    <property type="taxonomic scope" value="Bacteria"/>
</dbReference>
<dbReference type="AlphaFoldDB" id="A0A1W6BX02"/>
<comment type="similarity">
    <text evidence="7">Belongs to the tRNA nucleotidyltransferase/poly(A) polymerase family.</text>
</comment>
<dbReference type="SUPFAM" id="SSF81301">
    <property type="entry name" value="Nucleotidyltransferase"/>
    <property type="match status" value="1"/>
</dbReference>
<evidence type="ECO:0000259" key="8">
    <source>
        <dbReference type="Pfam" id="PF01743"/>
    </source>
</evidence>
<evidence type="ECO:0000256" key="5">
    <source>
        <dbReference type="ARBA" id="ARBA00022723"/>
    </source>
</evidence>
<protein>
    <submittedName>
        <fullName evidence="9">Multifunctional tRNA nucleotidyl transferase / 2'3'-cyclic phosphodiesterase / 2' nucleotidase/phosphatase</fullName>
        <ecNumber evidence="9">2.7.7.72</ecNumber>
    </submittedName>
</protein>
<dbReference type="EC" id="2.7.7.72" evidence="9"/>
<evidence type="ECO:0000256" key="2">
    <source>
        <dbReference type="ARBA" id="ARBA00022679"/>
    </source>
</evidence>
<evidence type="ECO:0000256" key="6">
    <source>
        <dbReference type="ARBA" id="ARBA00022842"/>
    </source>
</evidence>
<feature type="domain" description="Poly A polymerase head" evidence="8">
    <location>
        <begin position="28"/>
        <end position="148"/>
    </location>
</feature>
<evidence type="ECO:0000256" key="1">
    <source>
        <dbReference type="ARBA" id="ARBA00001946"/>
    </source>
</evidence>
<sequence>MQISKTSLKNNAELSFITDFLKAHTQRAFLVGGSVRDLLLGLEIDDYDIEIYDLSVLEFENLMQELGAKGFGKSFFVYKFKNYDLALARKENKISQGHRGFEIQPCENEKEGAKRRDFTFNALMLNLFNFELLDFYGGIKDLENKTLRHIHEKSFKEDSLRVLRALYFVAKFNFDISDETLNLMKTMDISDLSLHRINAEFYKLFKGEYLLKSYKYLQKLNLEQKIFGQNFKDEKFYFLLENARKFVKDERLFLYLYLNHFKINKKLFFEKTQFKKSFLRAVNQAYFEEDISDFDLAKISIQMPLKSWLGLWNEERIERAKKLKLYENKFQSKISSKKLIEQGFKGKNLGLELKRLKEEELKAYLKGLG</sequence>
<keyword evidence="5" id="KW-0479">Metal-binding</keyword>
<evidence type="ECO:0000256" key="3">
    <source>
        <dbReference type="ARBA" id="ARBA00022694"/>
    </source>
</evidence>
<comment type="cofactor">
    <cofactor evidence="1">
        <name>Mg(2+)</name>
        <dbReference type="ChEBI" id="CHEBI:18420"/>
    </cofactor>
</comment>
<accession>A0A1W6BX02</accession>
<dbReference type="CDD" id="cd05398">
    <property type="entry name" value="NT_ClassII-CCAase"/>
    <property type="match status" value="1"/>
</dbReference>
<dbReference type="EMBL" id="CP020867">
    <property type="protein sequence ID" value="ARJ56570.1"/>
    <property type="molecule type" value="Genomic_DNA"/>
</dbReference>
<keyword evidence="6" id="KW-0460">Magnesium</keyword>
<dbReference type="InterPro" id="IPR002646">
    <property type="entry name" value="PolA_pol_head_dom"/>
</dbReference>
<organism evidence="9 10">
    <name type="scientific">Campylobacter cuniculorum DSM 23162 = LMG 24588</name>
    <dbReference type="NCBI Taxonomy" id="1121267"/>
    <lineage>
        <taxon>Bacteria</taxon>
        <taxon>Pseudomonadati</taxon>
        <taxon>Campylobacterota</taxon>
        <taxon>Epsilonproteobacteria</taxon>
        <taxon>Campylobacterales</taxon>
        <taxon>Campylobacteraceae</taxon>
        <taxon>Campylobacter</taxon>
    </lineage>
</organism>
<dbReference type="GO" id="GO:0004810">
    <property type="term" value="F:CCA tRNA nucleotidyltransferase activity"/>
    <property type="evidence" value="ECO:0007669"/>
    <property type="project" value="UniProtKB-EC"/>
</dbReference>
<reference evidence="9 10" key="1">
    <citation type="submission" date="2017-04" db="EMBL/GenBank/DDBJ databases">
        <title>Complete genome sequence of the Campylobacter cuniculorum type strain LMG24588.</title>
        <authorList>
            <person name="Miller W.G."/>
            <person name="Yee E."/>
            <person name="Revez J."/>
            <person name="Bono J.L."/>
            <person name="Rossi M."/>
        </authorList>
    </citation>
    <scope>NUCLEOTIDE SEQUENCE [LARGE SCALE GENOMIC DNA]</scope>
    <source>
        <strain evidence="9 10">LMG 24588</strain>
    </source>
</reference>
<dbReference type="KEGG" id="ccun:CCUN_0963"/>
<dbReference type="GO" id="GO:0008033">
    <property type="term" value="P:tRNA processing"/>
    <property type="evidence" value="ECO:0007669"/>
    <property type="project" value="UniProtKB-KW"/>
</dbReference>
<dbReference type="GO" id="GO:0046872">
    <property type="term" value="F:metal ion binding"/>
    <property type="evidence" value="ECO:0007669"/>
    <property type="project" value="UniProtKB-KW"/>
</dbReference>
<dbReference type="PANTHER" id="PTHR46173">
    <property type="entry name" value="CCA TRNA NUCLEOTIDYLTRANSFERASE 1, MITOCHONDRIAL"/>
    <property type="match status" value="1"/>
</dbReference>
<evidence type="ECO:0000313" key="10">
    <source>
        <dbReference type="Proteomes" id="UP000192902"/>
    </source>
</evidence>
<evidence type="ECO:0000256" key="7">
    <source>
        <dbReference type="RuleBase" id="RU003953"/>
    </source>
</evidence>
<proteinExistence type="inferred from homology"/>
<keyword evidence="4 9" id="KW-0548">Nucleotidyltransferase</keyword>
<dbReference type="Pfam" id="PF01743">
    <property type="entry name" value="PolyA_pol"/>
    <property type="match status" value="1"/>
</dbReference>
<keyword evidence="7" id="KW-0694">RNA-binding</keyword>
<dbReference type="STRING" id="1121267.CCUN_0963"/>
<evidence type="ECO:0000256" key="4">
    <source>
        <dbReference type="ARBA" id="ARBA00022695"/>
    </source>
</evidence>
<dbReference type="OrthoDB" id="9805698at2"/>